<dbReference type="InterPro" id="IPR032837">
    <property type="entry name" value="G1PDH"/>
</dbReference>
<comment type="subcellular location">
    <subcellularLocation>
        <location evidence="11">Cytoplasm</location>
    </subcellularLocation>
</comment>
<dbReference type="GO" id="GO:0008654">
    <property type="term" value="P:phospholipid biosynthetic process"/>
    <property type="evidence" value="ECO:0007669"/>
    <property type="project" value="UniProtKB-KW"/>
</dbReference>
<dbReference type="Gene3D" id="3.40.50.1970">
    <property type="match status" value="1"/>
</dbReference>
<keyword evidence="3 11" id="KW-0479">Metal-binding</keyword>
<evidence type="ECO:0000256" key="3">
    <source>
        <dbReference type="ARBA" id="ARBA00022723"/>
    </source>
</evidence>
<feature type="binding site" evidence="11">
    <location>
        <position position="141"/>
    </location>
    <ligand>
        <name>substrate</name>
    </ligand>
</feature>
<feature type="binding site" evidence="11">
    <location>
        <position position="98"/>
    </location>
    <ligand>
        <name>substrate</name>
    </ligand>
</feature>
<comment type="cofactor">
    <cofactor evidence="11 12">
        <name>Zn(2+)</name>
        <dbReference type="ChEBI" id="CHEBI:29105"/>
    </cofactor>
    <text evidence="11 12">Binds 1 zinc ion per subunit.</text>
</comment>
<evidence type="ECO:0000256" key="9">
    <source>
        <dbReference type="ARBA" id="ARBA00023209"/>
    </source>
</evidence>
<feature type="binding site" evidence="11 14">
    <location>
        <position position="102"/>
    </location>
    <ligand>
        <name>NAD(+)</name>
        <dbReference type="ChEBI" id="CHEBI:57540"/>
    </ligand>
</feature>
<dbReference type="STRING" id="1069083.GCA_000371805_00790"/>
<name>N6VWT9_9EURY</name>
<dbReference type="UniPathway" id="UPA00940"/>
<evidence type="ECO:0000256" key="12">
    <source>
        <dbReference type="PIRSR" id="PIRSR000112-1"/>
    </source>
</evidence>
<gene>
    <name evidence="11" type="primary">egsA</name>
    <name evidence="15" type="ORF">J422_07202</name>
</gene>
<evidence type="ECO:0000256" key="2">
    <source>
        <dbReference type="ARBA" id="ARBA00022516"/>
    </source>
</evidence>
<dbReference type="OrthoDB" id="8656at2157"/>
<evidence type="ECO:0000256" key="10">
    <source>
        <dbReference type="ARBA" id="ARBA00023264"/>
    </source>
</evidence>
<dbReference type="PIRSF" id="PIRSF000112">
    <property type="entry name" value="Glycerol_dehydrogenase"/>
    <property type="match status" value="1"/>
</dbReference>
<evidence type="ECO:0000256" key="6">
    <source>
        <dbReference type="ARBA" id="ARBA00023002"/>
    </source>
</evidence>
<keyword evidence="16" id="KW-1185">Reference proteome</keyword>
<feature type="binding site" evidence="11">
    <location>
        <position position="223"/>
    </location>
    <ligand>
        <name>substrate</name>
    </ligand>
</feature>
<comment type="similarity">
    <text evidence="11">Belongs to the glycerol-1-phosphate dehydrogenase family.</text>
</comment>
<feature type="binding site" evidence="11 14">
    <location>
        <begin position="71"/>
        <end position="75"/>
    </location>
    <ligand>
        <name>NAD(+)</name>
        <dbReference type="ChEBI" id="CHEBI:57540"/>
    </ligand>
</feature>
<sequence length="327" mass="36660">MRIITPRYTIIEDHAINHLNDILKKLSINNPLVITGKKTKKFAPKEFDFIYYSELPERISGYDAIIGVGGGRAIDYGKYLAYKNDLPFISIPTTASNDGIASPIVSIKQPSFMTVSPIAIIVDTKIIEKSPKRLLASGFGDIVSNITAVLDWQLAYKEKGEKYSESSAIFSKTVAEEILNYVLSSDLKEFHKKLAKALVGSGIAIAIANSSRPASGSEHLFSHALDYLKEKYKLDVDSLHGEQCGFGAIIMSYLHEKENKNLTNLHIRIREALRKVKAPTTIEELGFDKEVIIEALSIAHKMRDRWTILREGISKEKARKIIEELFY</sequence>
<keyword evidence="7 11" id="KW-0520">NAD</keyword>
<keyword evidence="2 11" id="KW-0444">Lipid biosynthesis</keyword>
<dbReference type="EMBL" id="APMM01000079">
    <property type="protein sequence ID" value="ENN95557.1"/>
    <property type="molecule type" value="Genomic_DNA"/>
</dbReference>
<evidence type="ECO:0000313" key="15">
    <source>
        <dbReference type="EMBL" id="ENN95557.1"/>
    </source>
</evidence>
<proteinExistence type="inferred from homology"/>
<comment type="function">
    <text evidence="11">Catalyzes the NAD(P)H-dependent reduction of dihydroxyacetonephosphate (DHAP or glycerone phosphate) to glycerol 1-phosphate (G1P). The G1P thus generated is used as the glycerophosphate backbone of phospholipids in the cellular membranes of Archaea.</text>
</comment>
<evidence type="ECO:0000256" key="1">
    <source>
        <dbReference type="ARBA" id="ARBA00022490"/>
    </source>
</evidence>
<dbReference type="PANTHER" id="PTHR43616">
    <property type="entry name" value="GLYCEROL DEHYDROGENASE"/>
    <property type="match status" value="1"/>
</dbReference>
<reference evidence="15 16" key="1">
    <citation type="journal article" date="2013" name="Genome Announc.">
        <title>Draft Genome Sequence of a Highly Flagellated, Fast-Swimming Archaeon, Methanocaldococcus villosus Strain KIN24-T80 (DSM 22612).</title>
        <authorList>
            <person name="Thennarasu S."/>
            <person name="Polireddy D."/>
            <person name="Antony A."/>
            <person name="Yada M.R."/>
            <person name="Algarawi S."/>
            <person name="Sivakumar N."/>
        </authorList>
    </citation>
    <scope>NUCLEOTIDE SEQUENCE [LARGE SCALE GENOMIC DNA]</scope>
    <source>
        <strain evidence="15 16">KIN24-T80</strain>
    </source>
</reference>
<dbReference type="Pfam" id="PF13685">
    <property type="entry name" value="Fe-ADH_2"/>
    <property type="match status" value="1"/>
</dbReference>
<keyword evidence="5 11" id="KW-0521">NADP</keyword>
<dbReference type="Gene3D" id="1.20.1090.10">
    <property type="entry name" value="Dehydroquinate synthase-like - alpha domain"/>
    <property type="match status" value="1"/>
</dbReference>
<feature type="binding site" evidence="11">
    <location>
        <position position="219"/>
    </location>
    <ligand>
        <name>Zn(2+)</name>
        <dbReference type="ChEBI" id="CHEBI:29105"/>
        <note>catalytic</note>
    </ligand>
</feature>
<dbReference type="PANTHER" id="PTHR43616:SF5">
    <property type="entry name" value="GLYCEROL DEHYDROGENASE 1"/>
    <property type="match status" value="1"/>
</dbReference>
<comment type="catalytic activity">
    <reaction evidence="11">
        <text>sn-glycerol 1-phosphate + NAD(+) = dihydroxyacetone phosphate + NADH + H(+)</text>
        <dbReference type="Rhea" id="RHEA:21412"/>
        <dbReference type="ChEBI" id="CHEBI:15378"/>
        <dbReference type="ChEBI" id="CHEBI:57540"/>
        <dbReference type="ChEBI" id="CHEBI:57642"/>
        <dbReference type="ChEBI" id="CHEBI:57685"/>
        <dbReference type="ChEBI" id="CHEBI:57945"/>
        <dbReference type="EC" id="1.1.1.261"/>
    </reaction>
</comment>
<dbReference type="InterPro" id="IPR016205">
    <property type="entry name" value="Glycerol_DH"/>
</dbReference>
<dbReference type="GO" id="GO:0106357">
    <property type="term" value="F:glycerol-1-phosphate dehydrogenase (NAD+) activity"/>
    <property type="evidence" value="ECO:0007669"/>
    <property type="project" value="RHEA"/>
</dbReference>
<dbReference type="CDD" id="cd08173">
    <property type="entry name" value="Gro1PDH"/>
    <property type="match status" value="1"/>
</dbReference>
<evidence type="ECO:0000256" key="14">
    <source>
        <dbReference type="PIRSR" id="PIRSR000112-3"/>
    </source>
</evidence>
<feature type="binding site" evidence="11">
    <location>
        <position position="240"/>
    </location>
    <ligand>
        <name>Zn(2+)</name>
        <dbReference type="ChEBI" id="CHEBI:29105"/>
        <note>catalytic</note>
    </ligand>
</feature>
<evidence type="ECO:0000256" key="7">
    <source>
        <dbReference type="ARBA" id="ARBA00023027"/>
    </source>
</evidence>
<dbReference type="InterPro" id="IPR023002">
    <property type="entry name" value="G1P_dehydrogenase_arc"/>
</dbReference>
<keyword evidence="10 11" id="KW-1208">Phospholipid metabolism</keyword>
<dbReference type="AlphaFoldDB" id="N6VWT9"/>
<protein>
    <recommendedName>
        <fullName evidence="11">Glycerol-1-phosphate dehydrogenase [NAD(P)+]</fullName>
        <shortName evidence="11">G1P dehydrogenase</shortName>
        <shortName evidence="11">G1PDH</shortName>
        <ecNumber evidence="11">1.1.1.261</ecNumber>
    </recommendedName>
    <alternativeName>
        <fullName evidence="11">Enantiomeric glycerophosphate synthase</fullName>
    </alternativeName>
    <alternativeName>
        <fullName evidence="11">sn-glycerol-1-phosphate dehydrogenase</fullName>
    </alternativeName>
</protein>
<dbReference type="HAMAP" id="MF_00497_A">
    <property type="entry name" value="G1P_dehydrogenase_A"/>
    <property type="match status" value="1"/>
</dbReference>
<accession>N6VWT9</accession>
<feature type="binding site" evidence="11 14">
    <location>
        <begin position="93"/>
        <end position="96"/>
    </location>
    <ligand>
        <name>NAD(+)</name>
        <dbReference type="ChEBI" id="CHEBI:57540"/>
    </ligand>
</feature>
<dbReference type="SUPFAM" id="SSF56796">
    <property type="entry name" value="Dehydroquinate synthase-like"/>
    <property type="match status" value="1"/>
</dbReference>
<keyword evidence="9 11" id="KW-0594">Phospholipid biosynthesis</keyword>
<keyword evidence="6 11" id="KW-0560">Oxidoreductase</keyword>
<dbReference type="GO" id="GO:0005737">
    <property type="term" value="C:cytoplasm"/>
    <property type="evidence" value="ECO:0007669"/>
    <property type="project" value="UniProtKB-SubCell"/>
</dbReference>
<dbReference type="PATRIC" id="fig|1069083.5.peg.1391"/>
<dbReference type="GO" id="GO:0106358">
    <property type="term" value="F:glycerol-1-phosphate dehydrogenase (NADP+) activity"/>
    <property type="evidence" value="ECO:0007669"/>
    <property type="project" value="RHEA"/>
</dbReference>
<dbReference type="GO" id="GO:0006650">
    <property type="term" value="P:glycerophospholipid metabolic process"/>
    <property type="evidence" value="ECO:0007669"/>
    <property type="project" value="UniProtKB-UniRule"/>
</dbReference>
<evidence type="ECO:0000313" key="16">
    <source>
        <dbReference type="Proteomes" id="UP000053695"/>
    </source>
</evidence>
<comment type="catalytic activity">
    <reaction evidence="11">
        <text>sn-glycerol 1-phosphate + NADP(+) = dihydroxyacetone phosphate + NADPH + H(+)</text>
        <dbReference type="Rhea" id="RHEA:21416"/>
        <dbReference type="ChEBI" id="CHEBI:15378"/>
        <dbReference type="ChEBI" id="CHEBI:57642"/>
        <dbReference type="ChEBI" id="CHEBI:57685"/>
        <dbReference type="ChEBI" id="CHEBI:57783"/>
        <dbReference type="ChEBI" id="CHEBI:58349"/>
        <dbReference type="EC" id="1.1.1.261"/>
    </reaction>
</comment>
<dbReference type="EC" id="1.1.1.261" evidence="11"/>
<evidence type="ECO:0000256" key="4">
    <source>
        <dbReference type="ARBA" id="ARBA00022833"/>
    </source>
</evidence>
<keyword evidence="8 11" id="KW-0443">Lipid metabolism</keyword>
<dbReference type="RefSeq" id="WP_004595203.1">
    <property type="nucleotide sequence ID" value="NZ_APMM01000079.1"/>
</dbReference>
<feature type="binding site" evidence="11">
    <location>
        <position position="141"/>
    </location>
    <ligand>
        <name>Zn(2+)</name>
        <dbReference type="ChEBI" id="CHEBI:29105"/>
        <note>catalytic</note>
    </ligand>
</feature>
<feature type="binding site" evidence="12">
    <location>
        <position position="240"/>
    </location>
    <ligand>
        <name>glycerol</name>
        <dbReference type="ChEBI" id="CHEBI:17754"/>
    </ligand>
</feature>
<comment type="caution">
    <text evidence="15">The sequence shown here is derived from an EMBL/GenBank/DDBJ whole genome shotgun (WGS) entry which is preliminary data.</text>
</comment>
<keyword evidence="1 11" id="KW-0963">Cytoplasm</keyword>
<feature type="binding site" evidence="12">
    <location>
        <position position="141"/>
    </location>
    <ligand>
        <name>glycerol</name>
        <dbReference type="ChEBI" id="CHEBI:17754"/>
    </ligand>
</feature>
<organism evidence="15 16">
    <name type="scientific">Methanocaldococcus villosus KIN24-T80</name>
    <dbReference type="NCBI Taxonomy" id="1069083"/>
    <lineage>
        <taxon>Archaea</taxon>
        <taxon>Methanobacteriati</taxon>
        <taxon>Methanobacteriota</taxon>
        <taxon>Methanomada group</taxon>
        <taxon>Methanococci</taxon>
        <taxon>Methanococcales</taxon>
        <taxon>Methanocaldococcaceae</taxon>
        <taxon>Methanocaldococcus</taxon>
    </lineage>
</organism>
<evidence type="ECO:0000256" key="5">
    <source>
        <dbReference type="ARBA" id="ARBA00022857"/>
    </source>
</evidence>
<evidence type="ECO:0000256" key="8">
    <source>
        <dbReference type="ARBA" id="ARBA00023098"/>
    </source>
</evidence>
<feature type="binding site" evidence="12">
    <location>
        <position position="219"/>
    </location>
    <ligand>
        <name>glycerol</name>
        <dbReference type="ChEBI" id="CHEBI:17754"/>
    </ligand>
</feature>
<dbReference type="Proteomes" id="UP000053695">
    <property type="component" value="Unassembled WGS sequence"/>
</dbReference>
<evidence type="ECO:0000256" key="13">
    <source>
        <dbReference type="PIRSR" id="PIRSR000112-2"/>
    </source>
</evidence>
<comment type="pathway">
    <text evidence="11">Membrane lipid metabolism; glycerophospholipid metabolism.</text>
</comment>
<evidence type="ECO:0000256" key="11">
    <source>
        <dbReference type="HAMAP-Rule" id="MF_00497"/>
    </source>
</evidence>
<feature type="binding site" evidence="13">
    <location>
        <position position="98"/>
    </location>
    <ligand>
        <name>glycerol</name>
        <dbReference type="ChEBI" id="CHEBI:17754"/>
    </ligand>
</feature>
<dbReference type="GO" id="GO:0046872">
    <property type="term" value="F:metal ion binding"/>
    <property type="evidence" value="ECO:0007669"/>
    <property type="project" value="UniProtKB-KW"/>
</dbReference>
<keyword evidence="4 11" id="KW-0862">Zinc</keyword>